<organism evidence="1 2">
    <name type="scientific">Erwinia phage pEa_SNUABM_3</name>
    <dbReference type="NCBI Taxonomy" id="2869552"/>
    <lineage>
        <taxon>Viruses</taxon>
        <taxon>Duplodnaviria</taxon>
        <taxon>Heunggongvirae</taxon>
        <taxon>Uroviricota</taxon>
        <taxon>Caudoviricetes</taxon>
        <taxon>Alexandravirus</taxon>
        <taxon>Alexandravirus SNUABM3</taxon>
    </lineage>
</organism>
<gene>
    <name evidence="1" type="ORF">pEaSNUABM3_00204</name>
</gene>
<name>A0AAE7XJ61_9CAUD</name>
<dbReference type="EMBL" id="MZ443770">
    <property type="protein sequence ID" value="QZE56401.1"/>
    <property type="molecule type" value="Genomic_DNA"/>
</dbReference>
<evidence type="ECO:0000313" key="1">
    <source>
        <dbReference type="EMBL" id="QZE56401.1"/>
    </source>
</evidence>
<reference evidence="1 2" key="1">
    <citation type="submission" date="2021-06" db="EMBL/GenBank/DDBJ databases">
        <title>Complete genome sequence of Erwinia phage pEa_SNUABM_03.</title>
        <authorList>
            <person name="Kim S.G."/>
            <person name="Park S.C."/>
        </authorList>
    </citation>
    <scope>NUCLEOTIDE SEQUENCE [LARGE SCALE GENOMIC DNA]</scope>
</reference>
<evidence type="ECO:0000313" key="2">
    <source>
        <dbReference type="Proteomes" id="UP000827787"/>
    </source>
</evidence>
<protein>
    <submittedName>
        <fullName evidence="1">Uncharacterized protein</fullName>
    </submittedName>
</protein>
<proteinExistence type="predicted"/>
<dbReference type="Proteomes" id="UP000827787">
    <property type="component" value="Segment"/>
</dbReference>
<sequence length="62" mass="7075">MTTKTALPLWRLIKPVVSDTRDESISYDVIAEAGEPYTDDEIEVFEQTHGKGLIQEQTCEYI</sequence>
<accession>A0AAE7XJ61</accession>
<keyword evidence="2" id="KW-1185">Reference proteome</keyword>